<organism evidence="2 3">
    <name type="scientific">Streptomyces chilikensis</name>
    <dbReference type="NCBI Taxonomy" id="1194079"/>
    <lineage>
        <taxon>Bacteria</taxon>
        <taxon>Bacillati</taxon>
        <taxon>Actinomycetota</taxon>
        <taxon>Actinomycetes</taxon>
        <taxon>Kitasatosporales</taxon>
        <taxon>Streptomycetaceae</taxon>
        <taxon>Streptomyces</taxon>
    </lineage>
</organism>
<feature type="compositionally biased region" description="Basic and acidic residues" evidence="1">
    <location>
        <begin position="295"/>
        <end position="304"/>
    </location>
</feature>
<dbReference type="Proteomes" id="UP001551584">
    <property type="component" value="Unassembled WGS sequence"/>
</dbReference>
<evidence type="ECO:0000313" key="3">
    <source>
        <dbReference type="Proteomes" id="UP001551584"/>
    </source>
</evidence>
<sequence>MAVEQLPARVRDFARYLGGLLGRLDQRAGRSGVLLRRDPEGMRACLEGREVPPWDVVEDLLRDLAAVHGARAADTERETARALHTAAAAAHDALPGGREALRERLAATLREEREAAGRRAALERAAGTAGPGRAAEALRADLAWARAGHERAVARGAELRSRLEALTAAPPAAPPAAAGAWPGGPPGSPRQGWYQRAREDAARPSGPGPVAVPEPEPAAPGRPAPDAAPGTGAAAGKRRAARGKQGRRRPRGGARFAGMPEAPEAPAVAPLLPGAPAPGAAPPAGGTPRGARFAGVERRREREGAGPAVARPPDAEDRRTVAEAVRLLLRLRGQGRSGEAHALLAEMARGPAVRLPLAAAQLERAGAGTEWATLLWEVSSLPVPRLVPAADALAAAGRGDDGERVLRQGVARSAEEIAGEVSALCDAGRGREVRLLLDACVRVRAPAEAVRCVTGDPARMTPLLLEAARGVSEDHYWGVVHALRVAGVRGV</sequence>
<proteinExistence type="predicted"/>
<protein>
    <recommendedName>
        <fullName evidence="4">UL36 very large tegument protein</fullName>
    </recommendedName>
</protein>
<dbReference type="EMBL" id="JBEZNA010000014">
    <property type="protein sequence ID" value="MEU9577353.1"/>
    <property type="molecule type" value="Genomic_DNA"/>
</dbReference>
<name>A0ABV3EMF1_9ACTN</name>
<feature type="compositionally biased region" description="Pro residues" evidence="1">
    <location>
        <begin position="206"/>
        <end position="223"/>
    </location>
</feature>
<keyword evidence="3" id="KW-1185">Reference proteome</keyword>
<feature type="compositionally biased region" description="Low complexity" evidence="1">
    <location>
        <begin position="224"/>
        <end position="235"/>
    </location>
</feature>
<evidence type="ECO:0008006" key="4">
    <source>
        <dbReference type="Google" id="ProtNLM"/>
    </source>
</evidence>
<gene>
    <name evidence="2" type="ORF">AB0D95_08810</name>
</gene>
<evidence type="ECO:0000256" key="1">
    <source>
        <dbReference type="SAM" id="MobiDB-lite"/>
    </source>
</evidence>
<reference evidence="2 3" key="1">
    <citation type="submission" date="2024-06" db="EMBL/GenBank/DDBJ databases">
        <title>The Natural Products Discovery Center: Release of the First 8490 Sequenced Strains for Exploring Actinobacteria Biosynthetic Diversity.</title>
        <authorList>
            <person name="Kalkreuter E."/>
            <person name="Kautsar S.A."/>
            <person name="Yang D."/>
            <person name="Bader C.D."/>
            <person name="Teijaro C.N."/>
            <person name="Fluegel L."/>
            <person name="Davis C.M."/>
            <person name="Simpson J.R."/>
            <person name="Lauterbach L."/>
            <person name="Steele A.D."/>
            <person name="Gui C."/>
            <person name="Meng S."/>
            <person name="Li G."/>
            <person name="Viehrig K."/>
            <person name="Ye F."/>
            <person name="Su P."/>
            <person name="Kiefer A.F."/>
            <person name="Nichols A."/>
            <person name="Cepeda A.J."/>
            <person name="Yan W."/>
            <person name="Fan B."/>
            <person name="Jiang Y."/>
            <person name="Adhikari A."/>
            <person name="Zheng C.-J."/>
            <person name="Schuster L."/>
            <person name="Cowan T.M."/>
            <person name="Smanski M.J."/>
            <person name="Chevrette M.G."/>
            <person name="De Carvalho L.P.S."/>
            <person name="Shen B."/>
        </authorList>
    </citation>
    <scope>NUCLEOTIDE SEQUENCE [LARGE SCALE GENOMIC DNA]</scope>
    <source>
        <strain evidence="2 3">NPDC048117</strain>
    </source>
</reference>
<feature type="compositionally biased region" description="Low complexity" evidence="1">
    <location>
        <begin position="282"/>
        <end position="294"/>
    </location>
</feature>
<feature type="compositionally biased region" description="Low complexity" evidence="1">
    <location>
        <begin position="253"/>
        <end position="272"/>
    </location>
</feature>
<accession>A0ABV3EMF1</accession>
<feature type="region of interest" description="Disordered" evidence="1">
    <location>
        <begin position="170"/>
        <end position="317"/>
    </location>
</feature>
<evidence type="ECO:0000313" key="2">
    <source>
        <dbReference type="EMBL" id="MEU9577353.1"/>
    </source>
</evidence>
<dbReference type="RefSeq" id="WP_359270487.1">
    <property type="nucleotide sequence ID" value="NZ_JBEZNA010000014.1"/>
</dbReference>
<feature type="compositionally biased region" description="Basic residues" evidence="1">
    <location>
        <begin position="236"/>
        <end position="252"/>
    </location>
</feature>
<comment type="caution">
    <text evidence="2">The sequence shown here is derived from an EMBL/GenBank/DDBJ whole genome shotgun (WGS) entry which is preliminary data.</text>
</comment>